<evidence type="ECO:0000313" key="3">
    <source>
        <dbReference type="Proteomes" id="UP000566324"/>
    </source>
</evidence>
<gene>
    <name evidence="2" type="ORF">GGQ98_000834</name>
</gene>
<dbReference type="Proteomes" id="UP000566324">
    <property type="component" value="Unassembled WGS sequence"/>
</dbReference>
<comment type="caution">
    <text evidence="2">The sequence shown here is derived from an EMBL/GenBank/DDBJ whole genome shotgun (WGS) entry which is preliminary data.</text>
</comment>
<evidence type="ECO:0000256" key="1">
    <source>
        <dbReference type="SAM" id="Phobius"/>
    </source>
</evidence>
<keyword evidence="1" id="KW-0812">Transmembrane</keyword>
<dbReference type="AlphaFoldDB" id="A0A7W7AZJ9"/>
<feature type="transmembrane region" description="Helical" evidence="1">
    <location>
        <begin position="51"/>
        <end position="82"/>
    </location>
</feature>
<sequence>MQEIKVSRLSAGSVFKFGYVAYAMLFLPIMVLLGLYGMSGGTAVYQNGQPVYGIAALITAIFIGLIIPAILAVWLLLGTLILRLAKDRAPSLRTGD</sequence>
<keyword evidence="1" id="KW-0472">Membrane</keyword>
<evidence type="ECO:0000313" key="2">
    <source>
        <dbReference type="EMBL" id="MBB4631227.1"/>
    </source>
</evidence>
<keyword evidence="3" id="KW-1185">Reference proteome</keyword>
<accession>A0A7W7AZJ9</accession>
<proteinExistence type="predicted"/>
<keyword evidence="1" id="KW-1133">Transmembrane helix</keyword>
<name>A0A7W7AZJ9_9SPHN</name>
<protein>
    <submittedName>
        <fullName evidence="2">Uncharacterized protein</fullName>
    </submittedName>
</protein>
<reference evidence="2 3" key="1">
    <citation type="submission" date="2020-08" db="EMBL/GenBank/DDBJ databases">
        <title>Genomic Encyclopedia of Type Strains, Phase IV (KMG-IV): sequencing the most valuable type-strain genomes for metagenomic binning, comparative biology and taxonomic classification.</title>
        <authorList>
            <person name="Goeker M."/>
        </authorList>
    </citation>
    <scope>NUCLEOTIDE SEQUENCE [LARGE SCALE GENOMIC DNA]</scope>
    <source>
        <strain evidence="2 3">DSM 17328</strain>
    </source>
</reference>
<dbReference type="EMBL" id="JACHNZ010000007">
    <property type="protein sequence ID" value="MBB4631227.1"/>
    <property type="molecule type" value="Genomic_DNA"/>
</dbReference>
<organism evidence="2 3">
    <name type="scientific">Sphingosinicella soli</name>
    <dbReference type="NCBI Taxonomy" id="333708"/>
    <lineage>
        <taxon>Bacteria</taxon>
        <taxon>Pseudomonadati</taxon>
        <taxon>Pseudomonadota</taxon>
        <taxon>Alphaproteobacteria</taxon>
        <taxon>Sphingomonadales</taxon>
        <taxon>Sphingosinicellaceae</taxon>
        <taxon>Sphingosinicella</taxon>
    </lineage>
</organism>
<feature type="transmembrane region" description="Helical" evidence="1">
    <location>
        <begin position="20"/>
        <end position="39"/>
    </location>
</feature>
<dbReference type="RefSeq" id="WP_184065543.1">
    <property type="nucleotide sequence ID" value="NZ_JACHNZ010000007.1"/>
</dbReference>